<dbReference type="SFLD" id="SFLDG01129">
    <property type="entry name" value="C1.5:_HAD__Beta-PGM__Phosphata"/>
    <property type="match status" value="1"/>
</dbReference>
<dbReference type="Gene3D" id="3.40.50.1000">
    <property type="entry name" value="HAD superfamily/HAD-like"/>
    <property type="match status" value="1"/>
</dbReference>
<dbReference type="InterPro" id="IPR036412">
    <property type="entry name" value="HAD-like_sf"/>
</dbReference>
<organism evidence="2 3">
    <name type="scientific">Phyllobacterium phragmitis</name>
    <dbReference type="NCBI Taxonomy" id="2670329"/>
    <lineage>
        <taxon>Bacteria</taxon>
        <taxon>Pseudomonadati</taxon>
        <taxon>Pseudomonadota</taxon>
        <taxon>Alphaproteobacteria</taxon>
        <taxon>Hyphomicrobiales</taxon>
        <taxon>Phyllobacteriaceae</taxon>
        <taxon>Phyllobacterium</taxon>
    </lineage>
</organism>
<dbReference type="Proteomes" id="UP001628091">
    <property type="component" value="Unassembled WGS sequence"/>
</dbReference>
<keyword evidence="1 2" id="KW-0378">Hydrolase</keyword>
<gene>
    <name evidence="2" type="ORF">PPNSA23_14380</name>
</gene>
<dbReference type="SFLD" id="SFLDS00003">
    <property type="entry name" value="Haloacid_Dehalogenase"/>
    <property type="match status" value="1"/>
</dbReference>
<dbReference type="RefSeq" id="WP_407864315.1">
    <property type="nucleotide sequence ID" value="NZ_BAAFZP010000001.1"/>
</dbReference>
<name>A0ABQ0GXU1_9HYPH</name>
<sequence length="236" mass="26661">MRYVKPLSAIGFDADDTLWQNEQFFRLTEERFASFLADYAEKEHLTQRLLEAERRNLQLYGFGIKGFTLSMIETAIEVTEGRAPAHVIQKILDAGREMLNHPVETLPEVRETLERLAGSYRMIMITKGDLFDQERKLAQSGLGEFFDAVEIVSNKDAATYERVFARYGDGPAHAMMVGNSLKSDIVPAIAAGSWGIYIPHDLTWALEHAEEPIGAPRFRRLGRISELIDLVSEIVS</sequence>
<evidence type="ECO:0000256" key="1">
    <source>
        <dbReference type="ARBA" id="ARBA00022801"/>
    </source>
</evidence>
<comment type="caution">
    <text evidence="2">The sequence shown here is derived from an EMBL/GenBank/DDBJ whole genome shotgun (WGS) entry which is preliminary data.</text>
</comment>
<dbReference type="EMBL" id="BAAFZP010000001">
    <property type="protein sequence ID" value="GAB1581495.1"/>
    <property type="molecule type" value="Genomic_DNA"/>
</dbReference>
<dbReference type="GO" id="GO:0016787">
    <property type="term" value="F:hydrolase activity"/>
    <property type="evidence" value="ECO:0007669"/>
    <property type="project" value="UniProtKB-KW"/>
</dbReference>
<dbReference type="PANTHER" id="PTHR43316:SF8">
    <property type="entry name" value="HAD FAMILY HYDROLASE"/>
    <property type="match status" value="1"/>
</dbReference>
<dbReference type="InterPro" id="IPR051540">
    <property type="entry name" value="S-2-haloacid_dehalogenase"/>
</dbReference>
<dbReference type="CDD" id="cd07515">
    <property type="entry name" value="HAD-like"/>
    <property type="match status" value="1"/>
</dbReference>
<evidence type="ECO:0000313" key="3">
    <source>
        <dbReference type="Proteomes" id="UP001628091"/>
    </source>
</evidence>
<evidence type="ECO:0000313" key="2">
    <source>
        <dbReference type="EMBL" id="GAB1581495.1"/>
    </source>
</evidence>
<dbReference type="SUPFAM" id="SSF56784">
    <property type="entry name" value="HAD-like"/>
    <property type="match status" value="1"/>
</dbReference>
<dbReference type="Pfam" id="PF00702">
    <property type="entry name" value="Hydrolase"/>
    <property type="match status" value="1"/>
</dbReference>
<accession>A0ABQ0GXU1</accession>
<proteinExistence type="predicted"/>
<dbReference type="PANTHER" id="PTHR43316">
    <property type="entry name" value="HYDROLASE, HALOACID DELAHOGENASE-RELATED"/>
    <property type="match status" value="1"/>
</dbReference>
<keyword evidence="3" id="KW-1185">Reference proteome</keyword>
<protein>
    <submittedName>
        <fullName evidence="2">HAD family hydrolase</fullName>
    </submittedName>
</protein>
<dbReference type="InterPro" id="IPR023214">
    <property type="entry name" value="HAD_sf"/>
</dbReference>
<dbReference type="InterPro" id="IPR023198">
    <property type="entry name" value="PGP-like_dom2"/>
</dbReference>
<dbReference type="Gene3D" id="1.10.150.240">
    <property type="entry name" value="Putative phosphatase, domain 2"/>
    <property type="match status" value="1"/>
</dbReference>
<reference evidence="2 3" key="1">
    <citation type="submission" date="2024-10" db="EMBL/GenBank/DDBJ databases">
        <title>Isolation, draft genome sequencing and identification of Phyllobacterium sp. NSA23, isolated from leaf soil.</title>
        <authorList>
            <person name="Akita H."/>
        </authorList>
    </citation>
    <scope>NUCLEOTIDE SEQUENCE [LARGE SCALE GENOMIC DNA]</scope>
    <source>
        <strain evidence="2 3">NSA23</strain>
    </source>
</reference>